<comment type="caution">
    <text evidence="3">The sequence shown here is derived from an EMBL/GenBank/DDBJ whole genome shotgun (WGS) entry which is preliminary data.</text>
</comment>
<dbReference type="EMBL" id="MGEA01000068">
    <property type="protein sequence ID" value="OGL73158.1"/>
    <property type="molecule type" value="Genomic_DNA"/>
</dbReference>
<gene>
    <name evidence="3" type="ORF">A3C96_01565</name>
</gene>
<evidence type="ECO:0000256" key="2">
    <source>
        <dbReference type="ARBA" id="ARBA00022679"/>
    </source>
</evidence>
<dbReference type="CDD" id="cd06533">
    <property type="entry name" value="Glyco_transf_WecG_TagA"/>
    <property type="match status" value="1"/>
</dbReference>
<dbReference type="AlphaFoldDB" id="A0A1F7U5Q0"/>
<organism evidence="3 4">
    <name type="scientific">Candidatus Uhrbacteria bacterium RIFCSPHIGHO2_02_FULL_60_10</name>
    <dbReference type="NCBI Taxonomy" id="1802392"/>
    <lineage>
        <taxon>Bacteria</taxon>
        <taxon>Candidatus Uhriibacteriota</taxon>
    </lineage>
</organism>
<reference evidence="3 4" key="1">
    <citation type="journal article" date="2016" name="Nat. Commun.">
        <title>Thousands of microbial genomes shed light on interconnected biogeochemical processes in an aquifer system.</title>
        <authorList>
            <person name="Anantharaman K."/>
            <person name="Brown C.T."/>
            <person name="Hug L.A."/>
            <person name="Sharon I."/>
            <person name="Castelle C.J."/>
            <person name="Probst A.J."/>
            <person name="Thomas B.C."/>
            <person name="Singh A."/>
            <person name="Wilkins M.J."/>
            <person name="Karaoz U."/>
            <person name="Brodie E.L."/>
            <person name="Williams K.H."/>
            <person name="Hubbard S.S."/>
            <person name="Banfield J.F."/>
        </authorList>
    </citation>
    <scope>NUCLEOTIDE SEQUENCE [LARGE SCALE GENOMIC DNA]</scope>
</reference>
<sequence length="252" mass="27834">MALNRVNILDVPIDAVTEQAAMERIRGFLSDGRQHLVTTPNPEMLVLAHKDGRFRSILSEAGLNLPDGAGLLWAAKRRGTPLPARVTGVDFTERLAALAAQTGLRLFLLGAAPGIAERAASYLARKYPGLTVVGAESGGKMSRDSRGIFRLESDEVIGRIRNAAPDILLAAFGHGRQEGWIVAHLAELPSVKVAMGIGGTFDYLAGTVPRASGLMRHLGLEWLYRFWREPWRWRRMFDALIVFPWLVWRSKT</sequence>
<evidence type="ECO:0000256" key="1">
    <source>
        <dbReference type="ARBA" id="ARBA00022676"/>
    </source>
</evidence>
<evidence type="ECO:0000313" key="3">
    <source>
        <dbReference type="EMBL" id="OGL73158.1"/>
    </source>
</evidence>
<dbReference type="PANTHER" id="PTHR34136:SF1">
    <property type="entry name" value="UDP-N-ACETYL-D-MANNOSAMINURONIC ACID TRANSFERASE"/>
    <property type="match status" value="1"/>
</dbReference>
<name>A0A1F7U5Q0_9BACT</name>
<accession>A0A1F7U5Q0</accession>
<dbReference type="Pfam" id="PF03808">
    <property type="entry name" value="Glyco_tran_WecG"/>
    <property type="match status" value="1"/>
</dbReference>
<dbReference type="GO" id="GO:0016758">
    <property type="term" value="F:hexosyltransferase activity"/>
    <property type="evidence" value="ECO:0007669"/>
    <property type="project" value="TreeGrafter"/>
</dbReference>
<evidence type="ECO:0000313" key="4">
    <source>
        <dbReference type="Proteomes" id="UP000177088"/>
    </source>
</evidence>
<protein>
    <submittedName>
        <fullName evidence="3">Uncharacterized protein</fullName>
    </submittedName>
</protein>
<dbReference type="Proteomes" id="UP000177088">
    <property type="component" value="Unassembled WGS sequence"/>
</dbReference>
<dbReference type="PANTHER" id="PTHR34136">
    <property type="match status" value="1"/>
</dbReference>
<dbReference type="NCBIfam" id="TIGR00696">
    <property type="entry name" value="wecG_tagA_cpsF"/>
    <property type="match status" value="1"/>
</dbReference>
<dbReference type="InterPro" id="IPR004629">
    <property type="entry name" value="WecG_TagA_CpsF"/>
</dbReference>
<keyword evidence="1" id="KW-0328">Glycosyltransferase</keyword>
<proteinExistence type="predicted"/>
<keyword evidence="2" id="KW-0808">Transferase</keyword>